<proteinExistence type="inferred from homology"/>
<gene>
    <name evidence="9" type="ORF">HCN44_004148</name>
</gene>
<dbReference type="GO" id="GO:0005044">
    <property type="term" value="F:scavenger receptor activity"/>
    <property type="evidence" value="ECO:0007669"/>
    <property type="project" value="TreeGrafter"/>
</dbReference>
<dbReference type="PANTHER" id="PTHR11923:SF50">
    <property type="entry name" value="GH19047P"/>
    <property type="match status" value="1"/>
</dbReference>
<dbReference type="PRINTS" id="PR01609">
    <property type="entry name" value="CD36FAMILY"/>
</dbReference>
<evidence type="ECO:0000256" key="5">
    <source>
        <dbReference type="ARBA" id="ARBA00022989"/>
    </source>
</evidence>
<evidence type="ECO:0000256" key="3">
    <source>
        <dbReference type="ARBA" id="ARBA00022475"/>
    </source>
</evidence>
<accession>A0A834XXK5</accession>
<protein>
    <recommendedName>
        <fullName evidence="11">Ionotropic receptor</fullName>
    </recommendedName>
</protein>
<reference evidence="9 10" key="1">
    <citation type="submission" date="2020-08" db="EMBL/GenBank/DDBJ databases">
        <title>Aphidius gifuensis genome sequencing and assembly.</title>
        <authorList>
            <person name="Du Z."/>
        </authorList>
    </citation>
    <scope>NUCLEOTIDE SEQUENCE [LARGE SCALE GENOMIC DNA]</scope>
    <source>
        <strain evidence="9">YNYX2018</strain>
        <tissue evidence="9">Adults</tissue>
    </source>
</reference>
<evidence type="ECO:0008006" key="11">
    <source>
        <dbReference type="Google" id="ProtNLM"/>
    </source>
</evidence>
<keyword evidence="6 8" id="KW-0472">Membrane</keyword>
<comment type="subcellular location">
    <subcellularLocation>
        <location evidence="1">Cell membrane</location>
    </subcellularLocation>
</comment>
<feature type="transmembrane region" description="Helical" evidence="8">
    <location>
        <begin position="466"/>
        <end position="483"/>
    </location>
</feature>
<evidence type="ECO:0000256" key="8">
    <source>
        <dbReference type="SAM" id="Phobius"/>
    </source>
</evidence>
<evidence type="ECO:0000313" key="10">
    <source>
        <dbReference type="Proteomes" id="UP000639338"/>
    </source>
</evidence>
<dbReference type="Proteomes" id="UP000639338">
    <property type="component" value="Unassembled WGS sequence"/>
</dbReference>
<evidence type="ECO:0000256" key="7">
    <source>
        <dbReference type="ARBA" id="ARBA00023180"/>
    </source>
</evidence>
<keyword evidence="4 8" id="KW-0812">Transmembrane</keyword>
<dbReference type="Pfam" id="PF01130">
    <property type="entry name" value="CD36"/>
    <property type="match status" value="1"/>
</dbReference>
<dbReference type="GO" id="GO:0005737">
    <property type="term" value="C:cytoplasm"/>
    <property type="evidence" value="ECO:0007669"/>
    <property type="project" value="TreeGrafter"/>
</dbReference>
<evidence type="ECO:0000256" key="1">
    <source>
        <dbReference type="ARBA" id="ARBA00004236"/>
    </source>
</evidence>
<dbReference type="EMBL" id="JACMRX010000002">
    <property type="protein sequence ID" value="KAF7994676.1"/>
    <property type="molecule type" value="Genomic_DNA"/>
</dbReference>
<evidence type="ECO:0000256" key="6">
    <source>
        <dbReference type="ARBA" id="ARBA00023136"/>
    </source>
</evidence>
<comment type="similarity">
    <text evidence="2">Belongs to the CD36 family.</text>
</comment>
<keyword evidence="5 8" id="KW-1133">Transmembrane helix</keyword>
<dbReference type="PANTHER" id="PTHR11923">
    <property type="entry name" value="SCAVENGER RECEPTOR CLASS B TYPE-1 SR-B1"/>
    <property type="match status" value="1"/>
</dbReference>
<keyword evidence="3" id="KW-1003">Cell membrane</keyword>
<organism evidence="9 10">
    <name type="scientific">Aphidius gifuensis</name>
    <name type="common">Parasitoid wasp</name>
    <dbReference type="NCBI Taxonomy" id="684658"/>
    <lineage>
        <taxon>Eukaryota</taxon>
        <taxon>Metazoa</taxon>
        <taxon>Ecdysozoa</taxon>
        <taxon>Arthropoda</taxon>
        <taxon>Hexapoda</taxon>
        <taxon>Insecta</taxon>
        <taxon>Pterygota</taxon>
        <taxon>Neoptera</taxon>
        <taxon>Endopterygota</taxon>
        <taxon>Hymenoptera</taxon>
        <taxon>Apocrita</taxon>
        <taxon>Ichneumonoidea</taxon>
        <taxon>Braconidae</taxon>
        <taxon>Aphidiinae</taxon>
        <taxon>Aphidius</taxon>
    </lineage>
</organism>
<evidence type="ECO:0000256" key="4">
    <source>
        <dbReference type="ARBA" id="ARBA00022692"/>
    </source>
</evidence>
<dbReference type="InterPro" id="IPR002159">
    <property type="entry name" value="CD36_fam"/>
</dbReference>
<dbReference type="AlphaFoldDB" id="A0A834XXK5"/>
<dbReference type="OrthoDB" id="18585at2759"/>
<evidence type="ECO:0000256" key="2">
    <source>
        <dbReference type="ARBA" id="ARBA00010532"/>
    </source>
</evidence>
<feature type="transmembrane region" description="Helical" evidence="8">
    <location>
        <begin position="21"/>
        <end position="40"/>
    </location>
</feature>
<keyword evidence="10" id="KW-1185">Reference proteome</keyword>
<evidence type="ECO:0000313" key="9">
    <source>
        <dbReference type="EMBL" id="KAF7994676.1"/>
    </source>
</evidence>
<dbReference type="GO" id="GO:0005886">
    <property type="term" value="C:plasma membrane"/>
    <property type="evidence" value="ECO:0007669"/>
    <property type="project" value="UniProtKB-SubCell"/>
</dbReference>
<comment type="caution">
    <text evidence="9">The sequence shown here is derived from an EMBL/GenBank/DDBJ whole genome shotgun (WGS) entry which is preliminary data.</text>
</comment>
<keyword evidence="7" id="KW-0325">Glycoprotein</keyword>
<sequence length="515" mass="59012">MIETFEKRTSIIRDKYVKKRFTITLISVMFTSMIIFLIFWCTNLFENTISSIVVIKNNTFIHKWWSKPPIQALYKIKIFNYTNFEDFKNGKADKLKVEEVGPYIYREILTRVEQKFHDNGTISFREKREFQFLGGRSVDEIVTVPNVPLLSAMSMARNSPFVFKFGLSLGFSIFGDFGYESSGPFLNLTVSQFLWGYDDSLFSAAKSFSPTRIPFDKFGVLAYKNGISSRRITMNTGQINYQKFGLIEKIDGVDDVDMYNDKICDTIYGTDGTIFPSIMFRKPDALMTVYIMEMCRTLQLTRVGTGTSFGMPTLIYQIVPDSFIATPTEHSCFCSKKNNELTCPPAGIFIGSPKCTFGTSIVTSLPHFYGGDPILWKDIEGINPKKELHNSQIEIHPRLGFMIGGSSKVQMNIEAKRSSSFPFLGKIKDGQIMPIVWADVSVDEIPEPMLTVLWHGYFTIELIETLFKWCSILGIILPIIIFIHNSRQYDHYKNHEMLYEVDVMEQNRLLASQET</sequence>
<name>A0A834XXK5_APHGI</name>